<evidence type="ECO:0000259" key="4">
    <source>
        <dbReference type="Pfam" id="PF24517"/>
    </source>
</evidence>
<keyword evidence="2" id="KW-0964">Secreted</keyword>
<reference evidence="5" key="1">
    <citation type="journal article" date="2014" name="Front. Microbiol.">
        <title>High frequency of phylogenetically diverse reductive dehalogenase-homologous genes in deep subseafloor sedimentary metagenomes.</title>
        <authorList>
            <person name="Kawai M."/>
            <person name="Futagami T."/>
            <person name="Toyoda A."/>
            <person name="Takaki Y."/>
            <person name="Nishi S."/>
            <person name="Hori S."/>
            <person name="Arai W."/>
            <person name="Tsubouchi T."/>
            <person name="Morono Y."/>
            <person name="Uchiyama I."/>
            <person name="Ito T."/>
            <person name="Fujiyama A."/>
            <person name="Inagaki F."/>
            <person name="Takami H."/>
        </authorList>
    </citation>
    <scope>NUCLEOTIDE SEQUENCE</scope>
    <source>
        <strain evidence="5">Expedition CK06-06</strain>
    </source>
</reference>
<feature type="domain" description="Carbohydrate-binding module family 96" evidence="4">
    <location>
        <begin position="120"/>
        <end position="271"/>
    </location>
</feature>
<gene>
    <name evidence="5" type="ORF">S06H3_12721</name>
</gene>
<dbReference type="Pfam" id="PF24517">
    <property type="entry name" value="CBM96"/>
    <property type="match status" value="1"/>
</dbReference>
<name>X1MTH6_9ZZZZ</name>
<evidence type="ECO:0000256" key="3">
    <source>
        <dbReference type="ARBA" id="ARBA00022729"/>
    </source>
</evidence>
<organism evidence="5">
    <name type="scientific">marine sediment metagenome</name>
    <dbReference type="NCBI Taxonomy" id="412755"/>
    <lineage>
        <taxon>unclassified sequences</taxon>
        <taxon>metagenomes</taxon>
        <taxon>ecological metagenomes</taxon>
    </lineage>
</organism>
<dbReference type="PROSITE" id="PS51257">
    <property type="entry name" value="PROKAR_LIPOPROTEIN"/>
    <property type="match status" value="1"/>
</dbReference>
<dbReference type="AlphaFoldDB" id="X1MTH6"/>
<dbReference type="Gene3D" id="2.60.120.970">
    <property type="match status" value="1"/>
</dbReference>
<accession>X1MTH6</accession>
<sequence length="288" mass="31320">MKGISKNYRGYLKIFLIILLFAILSGCNGTNPVINSFFASPSTIIAGDSATLSWTVTNADSVTIDYGIGTVALTGITTVNPTTDTTYTLIATNSAGPVIATVTVTVAPIETLTLQPGSEGKDAFVVDDDPDTNRGDYKNLFAGFNPFKHRTYIQFDLNPNPLPVGAVITDARLKLYQDAILLLPGTFNGGLYTVTSNWEENEITWNNQPTSSSDTVALPTLYDTTGTWVTCHIEDFVKGWLDGSITNYGLLLKATDESSEDTGARFFSSDYVTDITKRPILEIEYYVL</sequence>
<dbReference type="GO" id="GO:0005576">
    <property type="term" value="C:extracellular region"/>
    <property type="evidence" value="ECO:0007669"/>
    <property type="project" value="UniProtKB-SubCell"/>
</dbReference>
<dbReference type="EMBL" id="BARV01006216">
    <property type="protein sequence ID" value="GAI09709.1"/>
    <property type="molecule type" value="Genomic_DNA"/>
</dbReference>
<dbReference type="InterPro" id="IPR055372">
    <property type="entry name" value="CBM96"/>
</dbReference>
<protein>
    <recommendedName>
        <fullName evidence="4">Carbohydrate-binding module family 96 domain-containing protein</fullName>
    </recommendedName>
</protein>
<proteinExistence type="predicted"/>
<evidence type="ECO:0000256" key="1">
    <source>
        <dbReference type="ARBA" id="ARBA00004613"/>
    </source>
</evidence>
<evidence type="ECO:0000313" key="5">
    <source>
        <dbReference type="EMBL" id="GAI09709.1"/>
    </source>
</evidence>
<evidence type="ECO:0000256" key="2">
    <source>
        <dbReference type="ARBA" id="ARBA00022525"/>
    </source>
</evidence>
<comment type="subcellular location">
    <subcellularLocation>
        <location evidence="1">Secreted</location>
    </subcellularLocation>
</comment>
<keyword evidence="3" id="KW-0732">Signal</keyword>
<comment type="caution">
    <text evidence="5">The sequence shown here is derived from an EMBL/GenBank/DDBJ whole genome shotgun (WGS) entry which is preliminary data.</text>
</comment>
<dbReference type="NCBIfam" id="NF033679">
    <property type="entry name" value="DNRLRE_dom"/>
    <property type="match status" value="1"/>
</dbReference>